<proteinExistence type="predicted"/>
<sequence>MKTGHFTIDDFGGIIQRLNREYIWWWILSNSKLAMSNNKTDTRSSPQIIGSLPDVHKQITDQEVVKQFYIYNLTKKGVIWRRDIEWAATSRPPGRQPSKTPSATLLDITGRATLPACDMAGLVIQAMKVFQRPTSY</sequence>
<dbReference type="EMBL" id="MU854321">
    <property type="protein sequence ID" value="KAK4044067.1"/>
    <property type="molecule type" value="Genomic_DNA"/>
</dbReference>
<dbReference type="Proteomes" id="UP001303115">
    <property type="component" value="Unassembled WGS sequence"/>
</dbReference>
<keyword evidence="2" id="KW-1185">Reference proteome</keyword>
<protein>
    <submittedName>
        <fullName evidence="1">Uncharacterized protein</fullName>
    </submittedName>
</protein>
<comment type="caution">
    <text evidence="1">The sequence shown here is derived from an EMBL/GenBank/DDBJ whole genome shotgun (WGS) entry which is preliminary data.</text>
</comment>
<accession>A0AAN6PNL0</accession>
<reference evidence="2" key="1">
    <citation type="journal article" date="2023" name="Mol. Phylogenet. Evol.">
        <title>Genome-scale phylogeny and comparative genomics of the fungal order Sordariales.</title>
        <authorList>
            <person name="Hensen N."/>
            <person name="Bonometti L."/>
            <person name="Westerberg I."/>
            <person name="Brannstrom I.O."/>
            <person name="Guillou S."/>
            <person name="Cros-Aarteil S."/>
            <person name="Calhoun S."/>
            <person name="Haridas S."/>
            <person name="Kuo A."/>
            <person name="Mondo S."/>
            <person name="Pangilinan J."/>
            <person name="Riley R."/>
            <person name="LaButti K."/>
            <person name="Andreopoulos B."/>
            <person name="Lipzen A."/>
            <person name="Chen C."/>
            <person name="Yan M."/>
            <person name="Daum C."/>
            <person name="Ng V."/>
            <person name="Clum A."/>
            <person name="Steindorff A."/>
            <person name="Ohm R.A."/>
            <person name="Martin F."/>
            <person name="Silar P."/>
            <person name="Natvig D.O."/>
            <person name="Lalanne C."/>
            <person name="Gautier V."/>
            <person name="Ament-Velasquez S.L."/>
            <person name="Kruys A."/>
            <person name="Hutchinson M.I."/>
            <person name="Powell A.J."/>
            <person name="Barry K."/>
            <person name="Miller A.N."/>
            <person name="Grigoriev I.V."/>
            <person name="Debuchy R."/>
            <person name="Gladieux P."/>
            <person name="Hiltunen Thoren M."/>
            <person name="Johannesson H."/>
        </authorList>
    </citation>
    <scope>NUCLEOTIDE SEQUENCE [LARGE SCALE GENOMIC DNA]</scope>
    <source>
        <strain evidence="2">CBS 284.82</strain>
    </source>
</reference>
<gene>
    <name evidence="1" type="ORF">C8A01DRAFT_31664</name>
</gene>
<dbReference type="AlphaFoldDB" id="A0AAN6PNL0"/>
<evidence type="ECO:0000313" key="1">
    <source>
        <dbReference type="EMBL" id="KAK4044067.1"/>
    </source>
</evidence>
<organism evidence="1 2">
    <name type="scientific">Parachaetomium inaequale</name>
    <dbReference type="NCBI Taxonomy" id="2588326"/>
    <lineage>
        <taxon>Eukaryota</taxon>
        <taxon>Fungi</taxon>
        <taxon>Dikarya</taxon>
        <taxon>Ascomycota</taxon>
        <taxon>Pezizomycotina</taxon>
        <taxon>Sordariomycetes</taxon>
        <taxon>Sordariomycetidae</taxon>
        <taxon>Sordariales</taxon>
        <taxon>Chaetomiaceae</taxon>
        <taxon>Parachaetomium</taxon>
    </lineage>
</organism>
<evidence type="ECO:0000313" key="2">
    <source>
        <dbReference type="Proteomes" id="UP001303115"/>
    </source>
</evidence>
<name>A0AAN6PNL0_9PEZI</name>